<dbReference type="PROSITE" id="PS51450">
    <property type="entry name" value="LRR"/>
    <property type="match status" value="3"/>
</dbReference>
<feature type="transmembrane region" description="Helical" evidence="4">
    <location>
        <begin position="186"/>
        <end position="211"/>
    </location>
</feature>
<dbReference type="InterPro" id="IPR032675">
    <property type="entry name" value="LRR_dom_sf"/>
</dbReference>
<dbReference type="EMBL" id="JAOTOJ010000001">
    <property type="protein sequence ID" value="KAK9409198.1"/>
    <property type="molecule type" value="Genomic_DNA"/>
</dbReference>
<dbReference type="PROSITE" id="PS51257">
    <property type="entry name" value="PROKAR_LIPOPROTEIN"/>
    <property type="match status" value="1"/>
</dbReference>
<dbReference type="AlphaFoldDB" id="A0AAW1C573"/>
<feature type="chain" id="PRO_5043587071" evidence="5">
    <location>
        <begin position="31"/>
        <end position="335"/>
    </location>
</feature>
<accession>A0AAW1C573</accession>
<keyword evidence="2" id="KW-0677">Repeat</keyword>
<proteinExistence type="predicted"/>
<dbReference type="SUPFAM" id="SSF52058">
    <property type="entry name" value="L domain-like"/>
    <property type="match status" value="1"/>
</dbReference>
<sequence length="335" mass="38084">MRRSVEDFSSRMWGLLATLLFSCLGCLVDAACSRTNFNHFNDTPCLNFSGGFPFIKVNLTIWKQVKELDLSNNDITGLSELESAAKLESLFLHNNKLKSLPSDFFDKTPNLKILSLEKNQLSSISIEDFHPCLKELRVDCRCNVAGSILHYCHNCSDSGIKCQCFTSERLDNVTDYYKKECHDTRYGLYIGIIIPILILFLLAILAFFVIWRKKRAPINQEKRPSNTSEGTSGQSRYISRLSPPGSTNQDMEFHKDYENVFNDQSKGKVGKMKSGQANHQSRKQTTTKRSPSKGKNRDSSEGHQPIYANTQELYYNYSGKPNLEAVDDVYIIPDQ</sequence>
<dbReference type="PANTHER" id="PTHR20878:SF0">
    <property type="entry name" value="LEUCINE-RICH REPEAT-CONTAINING PROTEIN 25"/>
    <property type="match status" value="1"/>
</dbReference>
<gene>
    <name evidence="6" type="ORF">NXF25_000373</name>
</gene>
<evidence type="ECO:0000256" key="2">
    <source>
        <dbReference type="ARBA" id="ARBA00022737"/>
    </source>
</evidence>
<evidence type="ECO:0000256" key="5">
    <source>
        <dbReference type="SAM" id="SignalP"/>
    </source>
</evidence>
<dbReference type="InterPro" id="IPR039243">
    <property type="entry name" value="LRRC25"/>
</dbReference>
<keyword evidence="4" id="KW-0472">Membrane</keyword>
<dbReference type="InterPro" id="IPR003591">
    <property type="entry name" value="Leu-rich_rpt_typical-subtyp"/>
</dbReference>
<dbReference type="Pfam" id="PF13855">
    <property type="entry name" value="LRR_8"/>
    <property type="match status" value="1"/>
</dbReference>
<evidence type="ECO:0000313" key="7">
    <source>
        <dbReference type="Proteomes" id="UP001474421"/>
    </source>
</evidence>
<keyword evidence="7" id="KW-1185">Reference proteome</keyword>
<protein>
    <submittedName>
        <fullName evidence="6">Leucine-rich repeat-containing protein 25</fullName>
    </submittedName>
</protein>
<evidence type="ECO:0000313" key="6">
    <source>
        <dbReference type="EMBL" id="KAK9409198.1"/>
    </source>
</evidence>
<keyword evidence="5" id="KW-0732">Signal</keyword>
<organism evidence="6 7">
    <name type="scientific">Crotalus adamanteus</name>
    <name type="common">Eastern diamondback rattlesnake</name>
    <dbReference type="NCBI Taxonomy" id="8729"/>
    <lineage>
        <taxon>Eukaryota</taxon>
        <taxon>Metazoa</taxon>
        <taxon>Chordata</taxon>
        <taxon>Craniata</taxon>
        <taxon>Vertebrata</taxon>
        <taxon>Euteleostomi</taxon>
        <taxon>Lepidosauria</taxon>
        <taxon>Squamata</taxon>
        <taxon>Bifurcata</taxon>
        <taxon>Unidentata</taxon>
        <taxon>Episquamata</taxon>
        <taxon>Toxicofera</taxon>
        <taxon>Serpentes</taxon>
        <taxon>Colubroidea</taxon>
        <taxon>Viperidae</taxon>
        <taxon>Crotalinae</taxon>
        <taxon>Crotalus</taxon>
    </lineage>
</organism>
<feature type="compositionally biased region" description="Polar residues" evidence="3">
    <location>
        <begin position="225"/>
        <end position="237"/>
    </location>
</feature>
<dbReference type="PANTHER" id="PTHR20878">
    <property type="entry name" value="LEUCINE-RICH REPEAT CONTAINING PROTEIN 25"/>
    <property type="match status" value="1"/>
</dbReference>
<comment type="caution">
    <text evidence="6">The sequence shown here is derived from an EMBL/GenBank/DDBJ whole genome shotgun (WGS) entry which is preliminary data.</text>
</comment>
<keyword evidence="4" id="KW-1133">Transmembrane helix</keyword>
<evidence type="ECO:0000256" key="1">
    <source>
        <dbReference type="ARBA" id="ARBA00022614"/>
    </source>
</evidence>
<dbReference type="Pfam" id="PF00560">
    <property type="entry name" value="LRR_1"/>
    <property type="match status" value="1"/>
</dbReference>
<dbReference type="Proteomes" id="UP001474421">
    <property type="component" value="Unassembled WGS sequence"/>
</dbReference>
<evidence type="ECO:0000256" key="4">
    <source>
        <dbReference type="SAM" id="Phobius"/>
    </source>
</evidence>
<name>A0AAW1C573_CROAD</name>
<reference evidence="6 7" key="1">
    <citation type="journal article" date="2024" name="Proc. Natl. Acad. Sci. U.S.A.">
        <title>The genetic regulatory architecture and epigenomic basis for age-related changes in rattlesnake venom.</title>
        <authorList>
            <person name="Hogan M.P."/>
            <person name="Holding M.L."/>
            <person name="Nystrom G.S."/>
            <person name="Colston T.J."/>
            <person name="Bartlett D.A."/>
            <person name="Mason A.J."/>
            <person name="Ellsworth S.A."/>
            <person name="Rautsaw R.M."/>
            <person name="Lawrence K.C."/>
            <person name="Strickland J.L."/>
            <person name="He B."/>
            <person name="Fraser P."/>
            <person name="Margres M.J."/>
            <person name="Gilbert D.M."/>
            <person name="Gibbs H.L."/>
            <person name="Parkinson C.L."/>
            <person name="Rokyta D.R."/>
        </authorList>
    </citation>
    <scope>NUCLEOTIDE SEQUENCE [LARGE SCALE GENOMIC DNA]</scope>
    <source>
        <strain evidence="6">DRR0105</strain>
    </source>
</reference>
<keyword evidence="1" id="KW-0433">Leucine-rich repeat</keyword>
<dbReference type="SMART" id="SM00369">
    <property type="entry name" value="LRR_TYP"/>
    <property type="match status" value="2"/>
</dbReference>
<dbReference type="InterPro" id="IPR001611">
    <property type="entry name" value="Leu-rich_rpt"/>
</dbReference>
<feature type="region of interest" description="Disordered" evidence="3">
    <location>
        <begin position="220"/>
        <end position="249"/>
    </location>
</feature>
<evidence type="ECO:0000256" key="3">
    <source>
        <dbReference type="SAM" id="MobiDB-lite"/>
    </source>
</evidence>
<feature type="compositionally biased region" description="Basic residues" evidence="3">
    <location>
        <begin position="280"/>
        <end position="294"/>
    </location>
</feature>
<feature type="region of interest" description="Disordered" evidence="3">
    <location>
        <begin position="265"/>
        <end position="307"/>
    </location>
</feature>
<dbReference type="Gene3D" id="3.80.10.10">
    <property type="entry name" value="Ribonuclease Inhibitor"/>
    <property type="match status" value="1"/>
</dbReference>
<feature type="signal peptide" evidence="5">
    <location>
        <begin position="1"/>
        <end position="30"/>
    </location>
</feature>
<keyword evidence="4" id="KW-0812">Transmembrane</keyword>